<dbReference type="KEGG" id="eus:EUTSA_v10001867mg"/>
<dbReference type="OMA" id="QIWHASI"/>
<dbReference type="InterPro" id="IPR036397">
    <property type="entry name" value="RNaseH_sf"/>
</dbReference>
<dbReference type="AlphaFoldDB" id="V4L5C6"/>
<proteinExistence type="predicted"/>
<dbReference type="PANTHER" id="PTHR13620">
    <property type="entry name" value="3-5 EXONUCLEASE"/>
    <property type="match status" value="1"/>
</dbReference>
<name>V4L5C6_EUTSA</name>
<dbReference type="InterPro" id="IPR051132">
    <property type="entry name" value="3-5_Exonuclease_domain"/>
</dbReference>
<dbReference type="InterPro" id="IPR012337">
    <property type="entry name" value="RNaseH-like_sf"/>
</dbReference>
<evidence type="ECO:0000256" key="1">
    <source>
        <dbReference type="ARBA" id="ARBA00022722"/>
    </source>
</evidence>
<dbReference type="GO" id="GO:0005737">
    <property type="term" value="C:cytoplasm"/>
    <property type="evidence" value="ECO:0007669"/>
    <property type="project" value="TreeGrafter"/>
</dbReference>
<keyword evidence="2" id="KW-0378">Hydrolase</keyword>
<accession>V4L5C6</accession>
<dbReference type="Gene3D" id="3.30.420.10">
    <property type="entry name" value="Ribonuclease H-like superfamily/Ribonuclease H"/>
    <property type="match status" value="1"/>
</dbReference>
<keyword evidence="1" id="KW-0540">Nuclease</keyword>
<evidence type="ECO:0000313" key="4">
    <source>
        <dbReference type="Proteomes" id="UP000030689"/>
    </source>
</evidence>
<dbReference type="GO" id="GO:0005634">
    <property type="term" value="C:nucleus"/>
    <property type="evidence" value="ECO:0007669"/>
    <property type="project" value="TreeGrafter"/>
</dbReference>
<dbReference type="Proteomes" id="UP000030689">
    <property type="component" value="Unassembled WGS sequence"/>
</dbReference>
<dbReference type="PANTHER" id="PTHR13620:SF121">
    <property type="entry name" value="EMB|CAB82946.1-RELATED"/>
    <property type="match status" value="1"/>
</dbReference>
<dbReference type="STRING" id="72664.V4L5C6"/>
<sequence>MYRPPLYKLGGARIQTTVVYKSNNDPIDDIVQTFLSNAGNKKKIIGLRTERAQNERRKYQTALLQLCDGDHCLIVQVPEDKNLPHSLFNFLNLPDFSFVGIGINKTLANLENEIGLTCSNAVEVGSSSWDLLNKTEKKCRIVRKFVSVTKPTSAISQDWKYLFFPNQIELATANCLLCIQNWEHAHGYKLIDSRRLFVFFSFFV</sequence>
<dbReference type="GO" id="GO:0003676">
    <property type="term" value="F:nucleic acid binding"/>
    <property type="evidence" value="ECO:0007669"/>
    <property type="project" value="InterPro"/>
</dbReference>
<evidence type="ECO:0000256" key="2">
    <source>
        <dbReference type="ARBA" id="ARBA00022801"/>
    </source>
</evidence>
<evidence type="ECO:0000313" key="3">
    <source>
        <dbReference type="EMBL" id="ESQ38889.1"/>
    </source>
</evidence>
<dbReference type="EMBL" id="KI517488">
    <property type="protein sequence ID" value="ESQ38889.1"/>
    <property type="molecule type" value="Genomic_DNA"/>
</dbReference>
<dbReference type="SUPFAM" id="SSF53098">
    <property type="entry name" value="Ribonuclease H-like"/>
    <property type="match status" value="1"/>
</dbReference>
<dbReference type="Gramene" id="ESQ38889">
    <property type="protein sequence ID" value="ESQ38889"/>
    <property type="gene ID" value="EUTSA_v10001867mg"/>
</dbReference>
<organism evidence="3 4">
    <name type="scientific">Eutrema salsugineum</name>
    <name type="common">Saltwater cress</name>
    <name type="synonym">Sisymbrium salsugineum</name>
    <dbReference type="NCBI Taxonomy" id="72664"/>
    <lineage>
        <taxon>Eukaryota</taxon>
        <taxon>Viridiplantae</taxon>
        <taxon>Streptophyta</taxon>
        <taxon>Embryophyta</taxon>
        <taxon>Tracheophyta</taxon>
        <taxon>Spermatophyta</taxon>
        <taxon>Magnoliopsida</taxon>
        <taxon>eudicotyledons</taxon>
        <taxon>Gunneridae</taxon>
        <taxon>Pentapetalae</taxon>
        <taxon>rosids</taxon>
        <taxon>malvids</taxon>
        <taxon>Brassicales</taxon>
        <taxon>Brassicaceae</taxon>
        <taxon>Eutremeae</taxon>
        <taxon>Eutrema</taxon>
    </lineage>
</organism>
<protein>
    <recommendedName>
        <fullName evidence="5">3'-5' exonuclease domain-containing protein</fullName>
    </recommendedName>
</protein>
<keyword evidence="4" id="KW-1185">Reference proteome</keyword>
<reference evidence="3 4" key="1">
    <citation type="journal article" date="2013" name="Front. Plant Sci.">
        <title>The Reference Genome of the Halophytic Plant Eutrema salsugineum.</title>
        <authorList>
            <person name="Yang R."/>
            <person name="Jarvis D.E."/>
            <person name="Chen H."/>
            <person name="Beilstein M.A."/>
            <person name="Grimwood J."/>
            <person name="Jenkins J."/>
            <person name="Shu S."/>
            <person name="Prochnik S."/>
            <person name="Xin M."/>
            <person name="Ma C."/>
            <person name="Schmutz J."/>
            <person name="Wing R.A."/>
            <person name="Mitchell-Olds T."/>
            <person name="Schumaker K.S."/>
            <person name="Wang X."/>
        </authorList>
    </citation>
    <scope>NUCLEOTIDE SEQUENCE [LARGE SCALE GENOMIC DNA]</scope>
</reference>
<dbReference type="eggNOG" id="ENOG502S1IF">
    <property type="taxonomic scope" value="Eukaryota"/>
</dbReference>
<gene>
    <name evidence="3" type="ORF">EUTSA_v10001867mg</name>
</gene>
<dbReference type="GO" id="GO:0008408">
    <property type="term" value="F:3'-5' exonuclease activity"/>
    <property type="evidence" value="ECO:0007669"/>
    <property type="project" value="TreeGrafter"/>
</dbReference>
<evidence type="ECO:0008006" key="5">
    <source>
        <dbReference type="Google" id="ProtNLM"/>
    </source>
</evidence>